<protein>
    <submittedName>
        <fullName evidence="9">Osmoprotectant (Glycine betaine/carnitine/choline/L-proline) transport system permease protein proZ</fullName>
    </submittedName>
</protein>
<keyword evidence="5 6" id="KW-0472">Membrane</keyword>
<feature type="transmembrane region" description="Helical" evidence="6">
    <location>
        <begin position="211"/>
        <end position="236"/>
    </location>
</feature>
<keyword evidence="4 6" id="KW-1133">Transmembrane helix</keyword>
<evidence type="ECO:0000256" key="2">
    <source>
        <dbReference type="ARBA" id="ARBA00022448"/>
    </source>
</evidence>
<accession>A0ABQ0KH00</accession>
<dbReference type="InterPro" id="IPR051204">
    <property type="entry name" value="ABC_transp_perm/SBD"/>
</dbReference>
<comment type="similarity">
    <text evidence="6">Belongs to the binding-protein-dependent transport system permease family.</text>
</comment>
<evidence type="ECO:0000313" key="9">
    <source>
        <dbReference type="EMBL" id="GAT08822.1"/>
    </source>
</evidence>
<keyword evidence="10" id="KW-1185">Reference proteome</keyword>
<dbReference type="Gene3D" id="1.10.3720.10">
    <property type="entry name" value="MetI-like"/>
    <property type="match status" value="1"/>
</dbReference>
<evidence type="ECO:0000256" key="5">
    <source>
        <dbReference type="ARBA" id="ARBA00023136"/>
    </source>
</evidence>
<comment type="caution">
    <text evidence="9">The sequence shown here is derived from an EMBL/GenBank/DDBJ whole genome shotgun (WGS) entry which is preliminary data.</text>
</comment>
<comment type="subcellular location">
    <subcellularLocation>
        <location evidence="6">Cell membrane</location>
        <topology evidence="6">Multi-pass membrane protein</topology>
    </subcellularLocation>
    <subcellularLocation>
        <location evidence="1">Membrane</location>
        <topology evidence="1">Multi-pass membrane protein</topology>
    </subcellularLocation>
</comment>
<feature type="transmembrane region" description="Helical" evidence="6">
    <location>
        <begin position="82"/>
        <end position="109"/>
    </location>
</feature>
<evidence type="ECO:0000256" key="6">
    <source>
        <dbReference type="RuleBase" id="RU363032"/>
    </source>
</evidence>
<reference evidence="9 10" key="1">
    <citation type="journal article" date="2016" name="Genome Announc.">
        <title>Draft Genome Sequences of Five Rapidly Growing Mycobacterium Species, M. thermoresistibile, M. fortuitum subsp. acetamidolyticum, M. canariasense, M. brisbanense, and M. novocastrense.</title>
        <authorList>
            <person name="Katahira K."/>
            <person name="Ogura Y."/>
            <person name="Gotoh Y."/>
            <person name="Hayashi T."/>
        </authorList>
    </citation>
    <scope>NUCLEOTIDE SEQUENCE [LARGE SCALE GENOMIC DNA]</scope>
    <source>
        <strain evidence="9 10">JCM18114</strain>
    </source>
</reference>
<feature type="transmembrane region" description="Helical" evidence="6">
    <location>
        <begin position="155"/>
        <end position="173"/>
    </location>
</feature>
<dbReference type="InterPro" id="IPR035906">
    <property type="entry name" value="MetI-like_sf"/>
</dbReference>
<proteinExistence type="inferred from homology"/>
<dbReference type="SUPFAM" id="SSF161098">
    <property type="entry name" value="MetI-like"/>
    <property type="match status" value="1"/>
</dbReference>
<keyword evidence="3 6" id="KW-0812">Transmembrane</keyword>
<evidence type="ECO:0000256" key="1">
    <source>
        <dbReference type="ARBA" id="ARBA00004141"/>
    </source>
</evidence>
<keyword evidence="2 6" id="KW-0813">Transport</keyword>
<dbReference type="CDD" id="cd06261">
    <property type="entry name" value="TM_PBP2"/>
    <property type="match status" value="1"/>
</dbReference>
<name>A0ABQ0KH00_MYCNV</name>
<evidence type="ECO:0000256" key="7">
    <source>
        <dbReference type="SAM" id="MobiDB-lite"/>
    </source>
</evidence>
<dbReference type="InterPro" id="IPR000515">
    <property type="entry name" value="MetI-like"/>
</dbReference>
<dbReference type="EMBL" id="BCTA01000026">
    <property type="protein sequence ID" value="GAT08822.1"/>
    <property type="molecule type" value="Genomic_DNA"/>
</dbReference>
<feature type="transmembrane region" description="Helical" evidence="6">
    <location>
        <begin position="115"/>
        <end position="134"/>
    </location>
</feature>
<dbReference type="PANTHER" id="PTHR30177">
    <property type="entry name" value="GLYCINE BETAINE/L-PROLINE TRANSPORT SYSTEM PERMEASE PROTEIN PROW"/>
    <property type="match status" value="1"/>
</dbReference>
<feature type="compositionally biased region" description="Basic and acidic residues" evidence="7">
    <location>
        <begin position="278"/>
        <end position="288"/>
    </location>
</feature>
<sequence length="288" mass="30143">MDARDPRGARVAPAQGGVVTGPMGFLQEALSYLFTAANWGGPAGLLARTLEHLEYTVVALLFSALIAVPVGMLIGHTGRGTFIVVTGVNALRALPTLGVLLLGVLLWGLGLIPPTVALMLLGIPPLLAGTYAGIANVDRTVVDAARSMGMTERRILLRVETPIALPLILGGLRTATLQIVATATVAAYASLGGLGRYLIDGIKVRQFHLALVGALMVTALALLLDAALAFAVWLSVPGTGRLRGRRRMPQPFLGDEVALESRPPATAQRARKSNGGARYERGDPSHTV</sequence>
<feature type="region of interest" description="Disordered" evidence="7">
    <location>
        <begin position="262"/>
        <end position="288"/>
    </location>
</feature>
<gene>
    <name evidence="9" type="ORF">RMCN_1955</name>
</gene>
<dbReference type="PROSITE" id="PS50928">
    <property type="entry name" value="ABC_TM1"/>
    <property type="match status" value="1"/>
</dbReference>
<evidence type="ECO:0000256" key="3">
    <source>
        <dbReference type="ARBA" id="ARBA00022692"/>
    </source>
</evidence>
<dbReference type="PANTHER" id="PTHR30177:SF33">
    <property type="entry name" value="POSSIBLE OSMOPROTECTANT (GLYCINE BETAINE_CARNITINE_CHOLINE_L-PROLINE) TRANSPORT INTEGRAL MEMBRANE PROTEIN ABC TRANSPORTER PROZ"/>
    <property type="match status" value="1"/>
</dbReference>
<dbReference type="Pfam" id="PF00528">
    <property type="entry name" value="BPD_transp_1"/>
    <property type="match status" value="1"/>
</dbReference>
<feature type="transmembrane region" description="Helical" evidence="6">
    <location>
        <begin position="55"/>
        <end position="75"/>
    </location>
</feature>
<organism evidence="9 10">
    <name type="scientific">Mycolicibacterium novocastrense</name>
    <name type="common">Mycobacterium novocastrense</name>
    <dbReference type="NCBI Taxonomy" id="59813"/>
    <lineage>
        <taxon>Bacteria</taxon>
        <taxon>Bacillati</taxon>
        <taxon>Actinomycetota</taxon>
        <taxon>Actinomycetes</taxon>
        <taxon>Mycobacteriales</taxon>
        <taxon>Mycobacteriaceae</taxon>
        <taxon>Mycolicibacterium</taxon>
    </lineage>
</organism>
<dbReference type="Proteomes" id="UP000069773">
    <property type="component" value="Unassembled WGS sequence"/>
</dbReference>
<evidence type="ECO:0000256" key="4">
    <source>
        <dbReference type="ARBA" id="ARBA00022989"/>
    </source>
</evidence>
<feature type="domain" description="ABC transmembrane type-1" evidence="8">
    <location>
        <begin position="49"/>
        <end position="228"/>
    </location>
</feature>
<evidence type="ECO:0000313" key="10">
    <source>
        <dbReference type="Proteomes" id="UP000069773"/>
    </source>
</evidence>
<feature type="transmembrane region" description="Helical" evidence="6">
    <location>
        <begin position="179"/>
        <end position="199"/>
    </location>
</feature>
<evidence type="ECO:0000259" key="8">
    <source>
        <dbReference type="PROSITE" id="PS50928"/>
    </source>
</evidence>